<dbReference type="EMBL" id="LSBJ02000002">
    <property type="protein sequence ID" value="OAQ59531.1"/>
    <property type="molecule type" value="Genomic_DNA"/>
</dbReference>
<feature type="transmembrane region" description="Helical" evidence="6">
    <location>
        <begin position="134"/>
        <end position="151"/>
    </location>
</feature>
<dbReference type="GeneID" id="28847219"/>
<feature type="transmembrane region" description="Helical" evidence="6">
    <location>
        <begin position="97"/>
        <end position="122"/>
    </location>
</feature>
<evidence type="ECO:0000256" key="6">
    <source>
        <dbReference type="SAM" id="Phobius"/>
    </source>
</evidence>
<reference evidence="8 9" key="1">
    <citation type="journal article" date="2016" name="PLoS Pathog.">
        <title>Biosynthesis of antibiotic leucinostatins in bio-control fungus Purpureocillium lilacinum and their inhibition on phytophthora revealed by genome mining.</title>
        <authorList>
            <person name="Wang G."/>
            <person name="Liu Z."/>
            <person name="Lin R."/>
            <person name="Li E."/>
            <person name="Mao Z."/>
            <person name="Ling J."/>
            <person name="Yang Y."/>
            <person name="Yin W.B."/>
            <person name="Xie B."/>
        </authorList>
    </citation>
    <scope>NUCLEOTIDE SEQUENCE [LARGE SCALE GENOMIC DNA]</scope>
    <source>
        <strain evidence="8">170</strain>
    </source>
</reference>
<protein>
    <recommendedName>
        <fullName evidence="7">Rhodopsin domain-containing protein</fullName>
    </recommendedName>
</protein>
<dbReference type="RefSeq" id="XP_018137524.1">
    <property type="nucleotide sequence ID" value="XM_018283225.1"/>
</dbReference>
<feature type="transmembrane region" description="Helical" evidence="6">
    <location>
        <begin position="228"/>
        <end position="250"/>
    </location>
</feature>
<keyword evidence="3 6" id="KW-1133">Transmembrane helix</keyword>
<feature type="domain" description="Rhodopsin" evidence="7">
    <location>
        <begin position="38"/>
        <end position="293"/>
    </location>
</feature>
<organism evidence="8 9">
    <name type="scientific">Pochonia chlamydosporia 170</name>
    <dbReference type="NCBI Taxonomy" id="1380566"/>
    <lineage>
        <taxon>Eukaryota</taxon>
        <taxon>Fungi</taxon>
        <taxon>Dikarya</taxon>
        <taxon>Ascomycota</taxon>
        <taxon>Pezizomycotina</taxon>
        <taxon>Sordariomycetes</taxon>
        <taxon>Hypocreomycetidae</taxon>
        <taxon>Hypocreales</taxon>
        <taxon>Clavicipitaceae</taxon>
        <taxon>Pochonia</taxon>
    </lineage>
</organism>
<accession>A0A179F2C0</accession>
<gene>
    <name evidence="8" type="ORF">VFPPC_03765</name>
</gene>
<dbReference type="STRING" id="1380566.A0A179F2C0"/>
<evidence type="ECO:0000313" key="9">
    <source>
        <dbReference type="Proteomes" id="UP000078397"/>
    </source>
</evidence>
<dbReference type="InterPro" id="IPR052337">
    <property type="entry name" value="SAT4-like"/>
</dbReference>
<evidence type="ECO:0000256" key="2">
    <source>
        <dbReference type="ARBA" id="ARBA00022692"/>
    </source>
</evidence>
<feature type="transmembrane region" description="Helical" evidence="6">
    <location>
        <begin position="54"/>
        <end position="77"/>
    </location>
</feature>
<evidence type="ECO:0000313" key="8">
    <source>
        <dbReference type="EMBL" id="OAQ59531.1"/>
    </source>
</evidence>
<dbReference type="PANTHER" id="PTHR33048">
    <property type="entry name" value="PTH11-LIKE INTEGRAL MEMBRANE PROTEIN (AFU_ORTHOLOGUE AFUA_5G11245)"/>
    <property type="match status" value="1"/>
</dbReference>
<comment type="subcellular location">
    <subcellularLocation>
        <location evidence="1">Membrane</location>
        <topology evidence="1">Multi-pass membrane protein</topology>
    </subcellularLocation>
</comment>
<dbReference type="PANTHER" id="PTHR33048:SF47">
    <property type="entry name" value="INTEGRAL MEMBRANE PROTEIN-RELATED"/>
    <property type="match status" value="1"/>
</dbReference>
<evidence type="ECO:0000256" key="4">
    <source>
        <dbReference type="ARBA" id="ARBA00023136"/>
    </source>
</evidence>
<sequence length="418" mass="46638">MGALPEPPPGLDLNETKVPSLVSAFVVTWVLGLAIVGLRITARRLSRNELWWDDWLIIVSLVFSGGFMFDVTCYMAARGGFGKHVWAAPHYGLKAYFLGLFAAEYLYTMSIVLVKWSVLAFYWRIFSAASITRWCIWISTAIVSAWGIAVIDQQLQVLVSTFQCWPVSAFWRRFDPHENLSSSAYKCTVDVRLFFIANAIPNIITDLLILLIPLPGICRLQLRRPQKLALLGVFAIGLFITAVSSIRLYYVVALDFSSIDVTWLFSEEMMWTGIEVNVATICACLPSLKPILSLAVYGTAQHSSERNTSGSYPVIVTFGGTGEPRKLDERLKLNPSNNGISTVYVTSEAQQHEDTHPLSALTDNDSVSLTECGSRDVEMDRIDDIGERRWARANYTSQTPNQVMVTKTVGVHVGYTQE</sequence>
<dbReference type="Proteomes" id="UP000078397">
    <property type="component" value="Unassembled WGS sequence"/>
</dbReference>
<evidence type="ECO:0000256" key="5">
    <source>
        <dbReference type="ARBA" id="ARBA00038359"/>
    </source>
</evidence>
<feature type="transmembrane region" description="Helical" evidence="6">
    <location>
        <begin position="193"/>
        <end position="216"/>
    </location>
</feature>
<dbReference type="KEGG" id="pchm:VFPPC_03765"/>
<evidence type="ECO:0000256" key="3">
    <source>
        <dbReference type="ARBA" id="ARBA00022989"/>
    </source>
</evidence>
<name>A0A179F2C0_METCM</name>
<keyword evidence="9" id="KW-1185">Reference proteome</keyword>
<proteinExistence type="inferred from homology"/>
<dbReference type="GO" id="GO:0016020">
    <property type="term" value="C:membrane"/>
    <property type="evidence" value="ECO:0007669"/>
    <property type="project" value="UniProtKB-SubCell"/>
</dbReference>
<keyword evidence="2 6" id="KW-0812">Transmembrane</keyword>
<feature type="transmembrane region" description="Helical" evidence="6">
    <location>
        <begin position="20"/>
        <end position="42"/>
    </location>
</feature>
<dbReference type="AlphaFoldDB" id="A0A179F2C0"/>
<evidence type="ECO:0000259" key="7">
    <source>
        <dbReference type="Pfam" id="PF20684"/>
    </source>
</evidence>
<dbReference type="InterPro" id="IPR049326">
    <property type="entry name" value="Rhodopsin_dom_fungi"/>
</dbReference>
<keyword evidence="4 6" id="KW-0472">Membrane</keyword>
<evidence type="ECO:0000256" key="1">
    <source>
        <dbReference type="ARBA" id="ARBA00004141"/>
    </source>
</evidence>
<dbReference type="Pfam" id="PF20684">
    <property type="entry name" value="Fung_rhodopsin"/>
    <property type="match status" value="1"/>
</dbReference>
<dbReference type="OrthoDB" id="444631at2759"/>
<comment type="caution">
    <text evidence="8">The sequence shown here is derived from an EMBL/GenBank/DDBJ whole genome shotgun (WGS) entry which is preliminary data.</text>
</comment>
<comment type="similarity">
    <text evidence="5">Belongs to the SAT4 family.</text>
</comment>